<name>A0AAE0X691_9PEZI</name>
<comment type="caution">
    <text evidence="1">The sequence shown here is derived from an EMBL/GenBank/DDBJ whole genome shotgun (WGS) entry which is preliminary data.</text>
</comment>
<sequence>MMVEGDFVGPCFCSRALPICFACCVALSPVVAPALGPTMTRISSVTLGGGIMALEMHSNSRSHRLPCHSHSPSARRSEAARSGLLEATCIVFMGMEIQLCFQGGLEGGLGGLSFMHTLLVVLMLSTACVYPSLRVVQDTSLSPLGRRRVCRDLVRIPLQHFALEFSR</sequence>
<evidence type="ECO:0000313" key="1">
    <source>
        <dbReference type="EMBL" id="KAK3685856.1"/>
    </source>
</evidence>
<dbReference type="AlphaFoldDB" id="A0AAE0X691"/>
<accession>A0AAE0X691</accession>
<keyword evidence="2" id="KW-1185">Reference proteome</keyword>
<proteinExistence type="predicted"/>
<dbReference type="Proteomes" id="UP001270362">
    <property type="component" value="Unassembled WGS sequence"/>
</dbReference>
<organism evidence="1 2">
    <name type="scientific">Podospora appendiculata</name>
    <dbReference type="NCBI Taxonomy" id="314037"/>
    <lineage>
        <taxon>Eukaryota</taxon>
        <taxon>Fungi</taxon>
        <taxon>Dikarya</taxon>
        <taxon>Ascomycota</taxon>
        <taxon>Pezizomycotina</taxon>
        <taxon>Sordariomycetes</taxon>
        <taxon>Sordariomycetidae</taxon>
        <taxon>Sordariales</taxon>
        <taxon>Podosporaceae</taxon>
        <taxon>Podospora</taxon>
    </lineage>
</organism>
<dbReference type="EMBL" id="JAULSO010000003">
    <property type="protein sequence ID" value="KAK3685856.1"/>
    <property type="molecule type" value="Genomic_DNA"/>
</dbReference>
<reference evidence="1" key="2">
    <citation type="submission" date="2023-06" db="EMBL/GenBank/DDBJ databases">
        <authorList>
            <consortium name="Lawrence Berkeley National Laboratory"/>
            <person name="Haridas S."/>
            <person name="Hensen N."/>
            <person name="Bonometti L."/>
            <person name="Westerberg I."/>
            <person name="Brannstrom I.O."/>
            <person name="Guillou S."/>
            <person name="Cros-Aarteil S."/>
            <person name="Calhoun S."/>
            <person name="Kuo A."/>
            <person name="Mondo S."/>
            <person name="Pangilinan J."/>
            <person name="Riley R."/>
            <person name="Labutti K."/>
            <person name="Andreopoulos B."/>
            <person name="Lipzen A."/>
            <person name="Chen C."/>
            <person name="Yanf M."/>
            <person name="Daum C."/>
            <person name="Ng V."/>
            <person name="Clum A."/>
            <person name="Steindorff A."/>
            <person name="Ohm R."/>
            <person name="Martin F."/>
            <person name="Silar P."/>
            <person name="Natvig D."/>
            <person name="Lalanne C."/>
            <person name="Gautier V."/>
            <person name="Ament-Velasquez S.L."/>
            <person name="Kruys A."/>
            <person name="Hutchinson M.I."/>
            <person name="Powell A.J."/>
            <person name="Barry K."/>
            <person name="Miller A.N."/>
            <person name="Grigoriev I.V."/>
            <person name="Debuchy R."/>
            <person name="Gladieux P."/>
            <person name="Thoren M.H."/>
            <person name="Johannesson H."/>
        </authorList>
    </citation>
    <scope>NUCLEOTIDE SEQUENCE</scope>
    <source>
        <strain evidence="1">CBS 314.62</strain>
    </source>
</reference>
<protein>
    <submittedName>
        <fullName evidence="1">Uncharacterized protein</fullName>
    </submittedName>
</protein>
<gene>
    <name evidence="1" type="ORF">B0T22DRAFT_232634</name>
</gene>
<reference evidence="1" key="1">
    <citation type="journal article" date="2023" name="Mol. Phylogenet. Evol.">
        <title>Genome-scale phylogeny and comparative genomics of the fungal order Sordariales.</title>
        <authorList>
            <person name="Hensen N."/>
            <person name="Bonometti L."/>
            <person name="Westerberg I."/>
            <person name="Brannstrom I.O."/>
            <person name="Guillou S."/>
            <person name="Cros-Aarteil S."/>
            <person name="Calhoun S."/>
            <person name="Haridas S."/>
            <person name="Kuo A."/>
            <person name="Mondo S."/>
            <person name="Pangilinan J."/>
            <person name="Riley R."/>
            <person name="LaButti K."/>
            <person name="Andreopoulos B."/>
            <person name="Lipzen A."/>
            <person name="Chen C."/>
            <person name="Yan M."/>
            <person name="Daum C."/>
            <person name="Ng V."/>
            <person name="Clum A."/>
            <person name="Steindorff A."/>
            <person name="Ohm R.A."/>
            <person name="Martin F."/>
            <person name="Silar P."/>
            <person name="Natvig D.O."/>
            <person name="Lalanne C."/>
            <person name="Gautier V."/>
            <person name="Ament-Velasquez S.L."/>
            <person name="Kruys A."/>
            <person name="Hutchinson M.I."/>
            <person name="Powell A.J."/>
            <person name="Barry K."/>
            <person name="Miller A.N."/>
            <person name="Grigoriev I.V."/>
            <person name="Debuchy R."/>
            <person name="Gladieux P."/>
            <person name="Hiltunen Thoren M."/>
            <person name="Johannesson H."/>
        </authorList>
    </citation>
    <scope>NUCLEOTIDE SEQUENCE</scope>
    <source>
        <strain evidence="1">CBS 314.62</strain>
    </source>
</reference>
<evidence type="ECO:0000313" key="2">
    <source>
        <dbReference type="Proteomes" id="UP001270362"/>
    </source>
</evidence>